<dbReference type="AlphaFoldDB" id="A0A410MCS4"/>
<evidence type="ECO:0008006" key="3">
    <source>
        <dbReference type="Google" id="ProtNLM"/>
    </source>
</evidence>
<dbReference type="PANTHER" id="PTHR39166">
    <property type="entry name" value="BLL1166 PROTEIN"/>
    <property type="match status" value="1"/>
</dbReference>
<protein>
    <recommendedName>
        <fullName evidence="3">Nucleotidyltransferase family protein</fullName>
    </recommendedName>
</protein>
<dbReference type="EMBL" id="CP026118">
    <property type="protein sequence ID" value="QAS52529.1"/>
    <property type="molecule type" value="Genomic_DNA"/>
</dbReference>
<dbReference type="InterPro" id="IPR009267">
    <property type="entry name" value="NTP_transf_6"/>
</dbReference>
<accession>A0A410MCS4</accession>
<dbReference type="Proteomes" id="UP000287756">
    <property type="component" value="Chromosome"/>
</dbReference>
<proteinExistence type="predicted"/>
<dbReference type="PANTHER" id="PTHR39166:SF1">
    <property type="entry name" value="BLL1166 PROTEIN"/>
    <property type="match status" value="1"/>
</dbReference>
<evidence type="ECO:0000313" key="2">
    <source>
        <dbReference type="Proteomes" id="UP000287756"/>
    </source>
</evidence>
<sequence length="189" mass="22104">MDDLEKKLVYILKEKTPYIQPLFDTADRYLSSYYIGAGVVVQTVWNDLHGYDPGYGIGDADIIFHDEKGTLTEERKLEASLKKRMDDYPFEIDITNEALVHQWYEDKFDQVIEPYTSSEAAIDTWPTTASAIGVKRLVEGSYQVYAPYGLEDLFRMTVRPNKKLITEDIYYKKAHKWKSRWPMLKISPW</sequence>
<gene>
    <name evidence="1" type="ORF">HLI_10005</name>
</gene>
<dbReference type="Pfam" id="PF06042">
    <property type="entry name" value="NTP_transf_6"/>
    <property type="match status" value="1"/>
</dbReference>
<organism evidence="1 2">
    <name type="scientific">Halobacillus litoralis</name>
    <dbReference type="NCBI Taxonomy" id="45668"/>
    <lineage>
        <taxon>Bacteria</taxon>
        <taxon>Bacillati</taxon>
        <taxon>Bacillota</taxon>
        <taxon>Bacilli</taxon>
        <taxon>Bacillales</taxon>
        <taxon>Bacillaceae</taxon>
        <taxon>Halobacillus</taxon>
    </lineage>
</organism>
<name>A0A410MCS4_9BACI</name>
<dbReference type="KEGG" id="hli:HLI_10005"/>
<evidence type="ECO:0000313" key="1">
    <source>
        <dbReference type="EMBL" id="QAS52529.1"/>
    </source>
</evidence>
<dbReference type="OrthoDB" id="1901124at2"/>
<dbReference type="RefSeq" id="WP_128524818.1">
    <property type="nucleotide sequence ID" value="NZ_CANLVY010000010.1"/>
</dbReference>
<reference evidence="1 2" key="1">
    <citation type="submission" date="2018-01" db="EMBL/GenBank/DDBJ databases">
        <title>The whole genome sequencing and assembly of Halobacillus litoralis ERB031 strain.</title>
        <authorList>
            <person name="Lee S.-J."/>
            <person name="Park M.-K."/>
            <person name="Kim J.-Y."/>
            <person name="Lee Y.-J."/>
            <person name="Yi H."/>
            <person name="Bahn Y.-S."/>
            <person name="Kim J.F."/>
            <person name="Lee D.-W."/>
        </authorList>
    </citation>
    <scope>NUCLEOTIDE SEQUENCE [LARGE SCALE GENOMIC DNA]</scope>
    <source>
        <strain evidence="1 2">ERB 031</strain>
    </source>
</reference>